<evidence type="ECO:0000256" key="10">
    <source>
        <dbReference type="ARBA" id="ARBA00023237"/>
    </source>
</evidence>
<evidence type="ECO:0000256" key="2">
    <source>
        <dbReference type="ARBA" id="ARBA00011233"/>
    </source>
</evidence>
<keyword evidence="8" id="KW-0626">Porin</keyword>
<protein>
    <submittedName>
        <fullName evidence="13">Porin</fullName>
    </submittedName>
</protein>
<evidence type="ECO:0000256" key="1">
    <source>
        <dbReference type="ARBA" id="ARBA00004571"/>
    </source>
</evidence>
<evidence type="ECO:0000313" key="14">
    <source>
        <dbReference type="Proteomes" id="UP001162811"/>
    </source>
</evidence>
<reference evidence="13" key="1">
    <citation type="submission" date="2022-06" db="EMBL/GenBank/DDBJ databases">
        <authorList>
            <person name="Lu C.-H."/>
        </authorList>
    </citation>
    <scope>NUCLEOTIDE SEQUENCE</scope>
    <source>
        <strain evidence="13">21MJYT02-11</strain>
    </source>
</reference>
<evidence type="ECO:0000256" key="4">
    <source>
        <dbReference type="ARBA" id="ARBA00022452"/>
    </source>
</evidence>
<dbReference type="RefSeq" id="WP_252685294.1">
    <property type="nucleotide sequence ID" value="NZ_JAMXHT010000017.1"/>
</dbReference>
<name>A0ABT1ATE6_9RALS</name>
<dbReference type="PANTHER" id="PTHR34501:SF9">
    <property type="entry name" value="MAJOR OUTER MEMBRANE PROTEIN P.IA"/>
    <property type="match status" value="1"/>
</dbReference>
<feature type="domain" description="Porin" evidence="12">
    <location>
        <begin position="13"/>
        <end position="336"/>
    </location>
</feature>
<evidence type="ECO:0000259" key="12">
    <source>
        <dbReference type="Pfam" id="PF13609"/>
    </source>
</evidence>
<evidence type="ECO:0000256" key="11">
    <source>
        <dbReference type="SAM" id="SignalP"/>
    </source>
</evidence>
<evidence type="ECO:0000256" key="9">
    <source>
        <dbReference type="ARBA" id="ARBA00023136"/>
    </source>
</evidence>
<keyword evidence="7" id="KW-0406">Ion transport</keyword>
<keyword evidence="5" id="KW-0812">Transmembrane</keyword>
<feature type="chain" id="PRO_5045524489" evidence="11">
    <location>
        <begin position="25"/>
        <end position="375"/>
    </location>
</feature>
<evidence type="ECO:0000256" key="7">
    <source>
        <dbReference type="ARBA" id="ARBA00023065"/>
    </source>
</evidence>
<dbReference type="Gene3D" id="2.40.160.10">
    <property type="entry name" value="Porin"/>
    <property type="match status" value="1"/>
</dbReference>
<evidence type="ECO:0000313" key="13">
    <source>
        <dbReference type="EMBL" id="MCO5401721.1"/>
    </source>
</evidence>
<keyword evidence="14" id="KW-1185">Reference proteome</keyword>
<keyword evidence="10" id="KW-0998">Cell outer membrane</keyword>
<dbReference type="CDD" id="cd00342">
    <property type="entry name" value="gram_neg_porins"/>
    <property type="match status" value="1"/>
</dbReference>
<proteinExistence type="predicted"/>
<dbReference type="Pfam" id="PF13609">
    <property type="entry name" value="Porin_4"/>
    <property type="match status" value="1"/>
</dbReference>
<comment type="caution">
    <text evidence="13">The sequence shown here is derived from an EMBL/GenBank/DDBJ whole genome shotgun (WGS) entry which is preliminary data.</text>
</comment>
<keyword evidence="9" id="KW-0472">Membrane</keyword>
<keyword evidence="3" id="KW-0813">Transport</keyword>
<dbReference type="PROSITE" id="PS51257">
    <property type="entry name" value="PROKAR_LIPOPROTEIN"/>
    <property type="match status" value="1"/>
</dbReference>
<dbReference type="EMBL" id="JAMXHT010000017">
    <property type="protein sequence ID" value="MCO5401721.1"/>
    <property type="molecule type" value="Genomic_DNA"/>
</dbReference>
<keyword evidence="4" id="KW-1134">Transmembrane beta strand</keyword>
<evidence type="ECO:0000256" key="6">
    <source>
        <dbReference type="ARBA" id="ARBA00022729"/>
    </source>
</evidence>
<evidence type="ECO:0000256" key="3">
    <source>
        <dbReference type="ARBA" id="ARBA00022448"/>
    </source>
</evidence>
<organism evidence="13 14">
    <name type="scientific">Ralstonia soli</name>
    <dbReference type="NCBI Taxonomy" id="2953896"/>
    <lineage>
        <taxon>Bacteria</taxon>
        <taxon>Pseudomonadati</taxon>
        <taxon>Pseudomonadota</taxon>
        <taxon>Betaproteobacteria</taxon>
        <taxon>Burkholderiales</taxon>
        <taxon>Burkholderiaceae</taxon>
        <taxon>Ralstonia</taxon>
    </lineage>
</organism>
<dbReference type="PANTHER" id="PTHR34501">
    <property type="entry name" value="PROTEIN YDDL-RELATED"/>
    <property type="match status" value="1"/>
</dbReference>
<dbReference type="SUPFAM" id="SSF56935">
    <property type="entry name" value="Porins"/>
    <property type="match status" value="1"/>
</dbReference>
<comment type="subcellular location">
    <subcellularLocation>
        <location evidence="1">Cell outer membrane</location>
        <topology evidence="1">Multi-pass membrane protein</topology>
    </subcellularLocation>
</comment>
<reference evidence="13" key="2">
    <citation type="journal article" date="2023" name="Front. Microbiol.">
        <title>Ralstonia chuxiongensis sp. nov., Ralstonia mojiangensis sp. nov., and Ralstonia soli sp. nov., isolated from tobacco fields, are three novel species in the family Burkholderiaceae.</title>
        <authorList>
            <person name="Lu C.H."/>
            <person name="Zhang Y.Y."/>
            <person name="Jiang N."/>
            <person name="Chen W."/>
            <person name="Shao X."/>
            <person name="Zhao Z.M."/>
            <person name="Lu W.L."/>
            <person name="Hu X."/>
            <person name="Xi Y.X."/>
            <person name="Zou S.Y."/>
            <person name="Wei Q.J."/>
            <person name="Lin Z.L."/>
            <person name="Gong L."/>
            <person name="Gai X.T."/>
            <person name="Zhang L.Q."/>
            <person name="Li J.Y."/>
            <person name="Jin Y."/>
            <person name="Xia Z.Y."/>
        </authorList>
    </citation>
    <scope>NUCLEOTIDE SEQUENCE</scope>
    <source>
        <strain evidence="13">21MJYT02-11</strain>
    </source>
</reference>
<dbReference type="InterPro" id="IPR050298">
    <property type="entry name" value="Gram-neg_bact_OMP"/>
</dbReference>
<keyword evidence="6 11" id="KW-0732">Signal</keyword>
<dbReference type="InterPro" id="IPR033900">
    <property type="entry name" value="Gram_neg_porin_domain"/>
</dbReference>
<gene>
    <name evidence="13" type="ORF">NG900_26265</name>
</gene>
<dbReference type="Proteomes" id="UP001162811">
    <property type="component" value="Unassembled WGS sequence"/>
</dbReference>
<dbReference type="InterPro" id="IPR023614">
    <property type="entry name" value="Porin_dom_sf"/>
</dbReference>
<comment type="subunit">
    <text evidence="2">Homotrimer.</text>
</comment>
<evidence type="ECO:0000256" key="8">
    <source>
        <dbReference type="ARBA" id="ARBA00023114"/>
    </source>
</evidence>
<feature type="signal peptide" evidence="11">
    <location>
        <begin position="1"/>
        <end position="24"/>
    </location>
</feature>
<accession>A0ABT1ATE6</accession>
<sequence length="375" mass="39064">MQCNKIGGYLFAVTMGCAASTAMAQSSVTLYGIIDDGLQFRNKSANNSGSQTEIMTGGSAMSIWGLKGVEPLGDGMKAFFNLESHFYSDTGKLFSGPDNGSQIFRRQANVGLSADWGTITLGRQYGPALMGVLGTEARTFKEQFSNLYVWAYNQLATPTGSLGSGTNPGNDVGVFVGNAVQYSNNFGPVWVGAAYSFGEVPGSMSKGNEISLGATYTGPVTVGLAYQAMKDSTSGSTVSRLWSAGVAAPLGDTFKGRLNYLNITDNATAGGRISKVQSVGAGVDYQWNASNTATLAGYYSHYESDSHSSSTKTFVLSNDYALSKRTTLYAQVAYADAGAIGTADPLEGLKTSIVSGGTAPGVKTVLAGVGLKHAF</sequence>
<evidence type="ECO:0000256" key="5">
    <source>
        <dbReference type="ARBA" id="ARBA00022692"/>
    </source>
</evidence>